<dbReference type="PROSITE" id="PS50048">
    <property type="entry name" value="ZN2_CY6_FUNGAL_2"/>
    <property type="match status" value="1"/>
</dbReference>
<dbReference type="InterPro" id="IPR007219">
    <property type="entry name" value="XnlR_reg_dom"/>
</dbReference>
<dbReference type="GO" id="GO:0003677">
    <property type="term" value="F:DNA binding"/>
    <property type="evidence" value="ECO:0007669"/>
    <property type="project" value="UniProtKB-KW"/>
</dbReference>
<dbReference type="PANTHER" id="PTHR47424:SF3">
    <property type="entry name" value="REGULATORY PROTEIN GAL4"/>
    <property type="match status" value="1"/>
</dbReference>
<feature type="domain" description="Zn(2)-C6 fungal-type" evidence="8">
    <location>
        <begin position="22"/>
        <end position="52"/>
    </location>
</feature>
<keyword evidence="2" id="KW-0805">Transcription regulation</keyword>
<dbReference type="PROSITE" id="PS00463">
    <property type="entry name" value="ZN2_CY6_FUNGAL_1"/>
    <property type="match status" value="1"/>
</dbReference>
<keyword evidence="5" id="KW-0539">Nucleus</keyword>
<dbReference type="CDD" id="cd12148">
    <property type="entry name" value="fungal_TF_MHR"/>
    <property type="match status" value="1"/>
</dbReference>
<feature type="transmembrane region" description="Helical" evidence="7">
    <location>
        <begin position="819"/>
        <end position="847"/>
    </location>
</feature>
<evidence type="ECO:0000256" key="4">
    <source>
        <dbReference type="ARBA" id="ARBA00023163"/>
    </source>
</evidence>
<accession>A0A545V0W2</accession>
<organism evidence="9 10">
    <name type="scientific">Cordyceps javanica</name>
    <dbReference type="NCBI Taxonomy" id="43265"/>
    <lineage>
        <taxon>Eukaryota</taxon>
        <taxon>Fungi</taxon>
        <taxon>Dikarya</taxon>
        <taxon>Ascomycota</taxon>
        <taxon>Pezizomycotina</taxon>
        <taxon>Sordariomycetes</taxon>
        <taxon>Hypocreomycetidae</taxon>
        <taxon>Hypocreales</taxon>
        <taxon>Cordycipitaceae</taxon>
        <taxon>Cordyceps</taxon>
    </lineage>
</organism>
<dbReference type="SMART" id="SM00906">
    <property type="entry name" value="Fungal_trans"/>
    <property type="match status" value="1"/>
</dbReference>
<dbReference type="OrthoDB" id="4870093at2759"/>
<keyword evidence="1" id="KW-0479">Metal-binding</keyword>
<keyword evidence="7" id="KW-0812">Transmembrane</keyword>
<sequence>MGTGRKSEKTQLDFRRKRVAKACHSCRVLKSKCDGTRPVCSRCKGYGYQCVYSSGPPRGSRRAKGKGQGNLHEILDEYGDLAENLASKLTSAEEQESAAAVLSRIKSRASAALAHVDDALSANLQASIRISGTQDDQSPTPPNHNERYLGEVSDVQFFNLVKRVLQIQGGSFPEQDVDSYEQDGGAEACGDPATAGETVELPSPENAKELMHVYLSTIHIAYPFIPGTMLTRHFVNDRIASQDPVCYNTTQVALLCVICAIGSYYDSFPSASTESRVVHEVYFQRSVSLTPVPGTNRSIDFISLLLGQCFYFLAVSRTDSCWTTLGQAIRIAQSIGLHVQSPSPGLDGESNLLGKERRVRVWYSMYVLDRLLSLQLGRPPAIHDADCDVPLPSRVGDCDIDWDSGEIPSISEGPSTGDYFLAMISFSRIIGHVLRDLYGPGASRGQQVDLYSTKQLDRQLTQWKSELPRALRFDMGHTFDQSLVYKRQRNMLAIKYHHLRVLIHRPYLCYPVLRNAEAAVGSTAVTRADWPIIGLYERICMNEARAIARLFHNVSRQQDLVRDFPWWQIISCLICAGSILLVSSIFTQPAADDSVDGLSAESLADDAETCLRVFEALSSNSAGARIARDMMEKLKEYGPRWNVAGSTGSPNSWANLDELAAVPPLETPTEASVYKHRDLEEIRSRARDCSERHQRQSLQRAGQSDSSETISAAQEPSHTATQIYAHLYLVLFSILGTLARRGITALTTYPWHAGRIMLEESGEHRAASSEGGHVDLDAAKRAFMSTKEVDPALHWADHGGSAAPLRLLRQQARSRNGGYSFIALVGVIVVIVCLSLSALKLGAHLAVSMERMTPPFPFAPYAQVVDPLAVFLGWGSWVGAVVLCALPPHEFWRGRVASVLPRLCAAGGC</sequence>
<evidence type="ECO:0000256" key="2">
    <source>
        <dbReference type="ARBA" id="ARBA00023015"/>
    </source>
</evidence>
<keyword evidence="7" id="KW-1133">Transmembrane helix</keyword>
<evidence type="ECO:0000256" key="7">
    <source>
        <dbReference type="SAM" id="Phobius"/>
    </source>
</evidence>
<dbReference type="SMART" id="SM00066">
    <property type="entry name" value="GAL4"/>
    <property type="match status" value="1"/>
</dbReference>
<proteinExistence type="predicted"/>
<keyword evidence="10" id="KW-1185">Reference proteome</keyword>
<dbReference type="PANTHER" id="PTHR47424">
    <property type="entry name" value="REGULATORY PROTEIN GAL4"/>
    <property type="match status" value="1"/>
</dbReference>
<dbReference type="STRING" id="43265.A0A545V0W2"/>
<dbReference type="Pfam" id="PF00172">
    <property type="entry name" value="Zn_clus"/>
    <property type="match status" value="1"/>
</dbReference>
<dbReference type="EMBL" id="SPUK01000008">
    <property type="protein sequence ID" value="TQV95356.1"/>
    <property type="molecule type" value="Genomic_DNA"/>
</dbReference>
<dbReference type="CDD" id="cd00067">
    <property type="entry name" value="GAL4"/>
    <property type="match status" value="1"/>
</dbReference>
<feature type="region of interest" description="Disordered" evidence="6">
    <location>
        <begin position="686"/>
        <end position="714"/>
    </location>
</feature>
<dbReference type="Pfam" id="PF04082">
    <property type="entry name" value="Fungal_trans"/>
    <property type="match status" value="1"/>
</dbReference>
<protein>
    <submittedName>
        <fullName evidence="9">Transcriptional regulatory protein GAL4</fullName>
    </submittedName>
</protein>
<dbReference type="GO" id="GO:0000981">
    <property type="term" value="F:DNA-binding transcription factor activity, RNA polymerase II-specific"/>
    <property type="evidence" value="ECO:0007669"/>
    <property type="project" value="InterPro"/>
</dbReference>
<evidence type="ECO:0000259" key="8">
    <source>
        <dbReference type="PROSITE" id="PS50048"/>
    </source>
</evidence>
<feature type="transmembrane region" description="Helical" evidence="7">
    <location>
        <begin position="867"/>
        <end position="886"/>
    </location>
</feature>
<dbReference type="InterPro" id="IPR001138">
    <property type="entry name" value="Zn2Cys6_DnaBD"/>
</dbReference>
<keyword evidence="3" id="KW-0238">DNA-binding</keyword>
<dbReference type="Proteomes" id="UP000315783">
    <property type="component" value="Unassembled WGS sequence"/>
</dbReference>
<dbReference type="InterPro" id="IPR036864">
    <property type="entry name" value="Zn2-C6_fun-type_DNA-bd_sf"/>
</dbReference>
<feature type="compositionally biased region" description="Polar residues" evidence="6">
    <location>
        <begin position="696"/>
        <end position="714"/>
    </location>
</feature>
<keyword evidence="7" id="KW-0472">Membrane</keyword>
<dbReference type="SUPFAM" id="SSF57701">
    <property type="entry name" value="Zn2/Cys6 DNA-binding domain"/>
    <property type="match status" value="1"/>
</dbReference>
<evidence type="ECO:0000256" key="3">
    <source>
        <dbReference type="ARBA" id="ARBA00023125"/>
    </source>
</evidence>
<dbReference type="GO" id="GO:0006351">
    <property type="term" value="P:DNA-templated transcription"/>
    <property type="evidence" value="ECO:0007669"/>
    <property type="project" value="InterPro"/>
</dbReference>
<keyword evidence="4" id="KW-0804">Transcription</keyword>
<evidence type="ECO:0000256" key="1">
    <source>
        <dbReference type="ARBA" id="ARBA00022723"/>
    </source>
</evidence>
<dbReference type="Gene3D" id="4.10.240.10">
    <property type="entry name" value="Zn(2)-C6 fungal-type DNA-binding domain"/>
    <property type="match status" value="1"/>
</dbReference>
<dbReference type="GO" id="GO:0008270">
    <property type="term" value="F:zinc ion binding"/>
    <property type="evidence" value="ECO:0007669"/>
    <property type="project" value="InterPro"/>
</dbReference>
<name>A0A545V0W2_9HYPO</name>
<evidence type="ECO:0000256" key="5">
    <source>
        <dbReference type="ARBA" id="ARBA00023242"/>
    </source>
</evidence>
<comment type="caution">
    <text evidence="9">The sequence shown here is derived from an EMBL/GenBank/DDBJ whole genome shotgun (WGS) entry which is preliminary data.</text>
</comment>
<dbReference type="InterPro" id="IPR051127">
    <property type="entry name" value="Fungal_SecMet_Regulators"/>
</dbReference>
<dbReference type="AlphaFoldDB" id="A0A545V0W2"/>
<feature type="region of interest" description="Disordered" evidence="6">
    <location>
        <begin position="175"/>
        <end position="200"/>
    </location>
</feature>
<gene>
    <name evidence="9" type="ORF">IF1G_06343</name>
</gene>
<feature type="transmembrane region" description="Helical" evidence="7">
    <location>
        <begin position="566"/>
        <end position="586"/>
    </location>
</feature>
<reference evidence="9 10" key="1">
    <citation type="journal article" date="2019" name="Appl. Microbiol. Biotechnol.">
        <title>Genome sequence of Isaria javanica and comparative genome analysis insights into family S53 peptidase evolution in fungal entomopathogens.</title>
        <authorList>
            <person name="Lin R."/>
            <person name="Zhang X."/>
            <person name="Xin B."/>
            <person name="Zou M."/>
            <person name="Gao Y."/>
            <person name="Qin F."/>
            <person name="Hu Q."/>
            <person name="Xie B."/>
            <person name="Cheng X."/>
        </authorList>
    </citation>
    <scope>NUCLEOTIDE SEQUENCE [LARGE SCALE GENOMIC DNA]</scope>
    <source>
        <strain evidence="9 10">IJ1G</strain>
    </source>
</reference>
<evidence type="ECO:0000313" key="9">
    <source>
        <dbReference type="EMBL" id="TQV95356.1"/>
    </source>
</evidence>
<evidence type="ECO:0000256" key="6">
    <source>
        <dbReference type="SAM" id="MobiDB-lite"/>
    </source>
</evidence>
<evidence type="ECO:0000313" key="10">
    <source>
        <dbReference type="Proteomes" id="UP000315783"/>
    </source>
</evidence>